<keyword evidence="1" id="KW-0614">Plasmid</keyword>
<reference evidence="1 2" key="1">
    <citation type="submission" date="2020-02" db="EMBL/GenBank/DDBJ databases">
        <title>Paenibacillus sp. nov., isolated from rhizosphere soil of tomato.</title>
        <authorList>
            <person name="Weon H.-Y."/>
            <person name="Lee S.A."/>
        </authorList>
    </citation>
    <scope>NUCLEOTIDE SEQUENCE [LARGE SCALE GENOMIC DNA]</scope>
    <source>
        <strain evidence="1 2">14171R-81</strain>
        <plasmid evidence="1 2">unnamed2</plasmid>
    </source>
</reference>
<dbReference type="Proteomes" id="UP000479114">
    <property type="component" value="Plasmid unnamed2"/>
</dbReference>
<organism evidence="1 2">
    <name type="scientific">Paenibacillus rhizovicinus</name>
    <dbReference type="NCBI Taxonomy" id="2704463"/>
    <lineage>
        <taxon>Bacteria</taxon>
        <taxon>Bacillati</taxon>
        <taxon>Bacillota</taxon>
        <taxon>Bacilli</taxon>
        <taxon>Bacillales</taxon>
        <taxon>Paenibacillaceae</taxon>
        <taxon>Paenibacillus</taxon>
    </lineage>
</organism>
<name>A0A6C0PCY7_9BACL</name>
<dbReference type="RefSeq" id="WP_162645876.1">
    <property type="nucleotide sequence ID" value="NZ_CP048288.1"/>
</dbReference>
<evidence type="ECO:0000313" key="1">
    <source>
        <dbReference type="EMBL" id="QHW35742.1"/>
    </source>
</evidence>
<dbReference type="EMBL" id="CP048288">
    <property type="protein sequence ID" value="QHW35742.1"/>
    <property type="molecule type" value="Genomic_DNA"/>
</dbReference>
<proteinExistence type="predicted"/>
<keyword evidence="2" id="KW-1185">Reference proteome</keyword>
<geneLocation type="plasmid" evidence="1 2">
    <name>unnamed2</name>
</geneLocation>
<dbReference type="KEGG" id="prz:GZH47_33150"/>
<evidence type="ECO:0000313" key="2">
    <source>
        <dbReference type="Proteomes" id="UP000479114"/>
    </source>
</evidence>
<protein>
    <submittedName>
        <fullName evidence="1">Uncharacterized protein</fullName>
    </submittedName>
</protein>
<gene>
    <name evidence="1" type="ORF">GZH47_33150</name>
</gene>
<dbReference type="AlphaFoldDB" id="A0A6C0PCY7"/>
<sequence>MIAILKPHVTHFSEELKFKAQPRDDVVVGGKIVSVEVIPEAFFGETYFKLILDDSIGTTKVIISNEMYHHCFADIAFEGQFFLIKGIVNVVSRKVATGIENQYSVVGYEMSPLPIGEGSTHA</sequence>
<accession>A0A6C0PCY7</accession>